<dbReference type="EMBL" id="CP015402">
    <property type="protein sequence ID" value="ANU63253.1"/>
    <property type="molecule type" value="Genomic_DNA"/>
</dbReference>
<proteinExistence type="predicted"/>
<dbReference type="AlphaFoldDB" id="A0A1B1S8Y0"/>
<organism evidence="1 2">
    <name type="scientific">Muribaculum intestinale</name>
    <dbReference type="NCBI Taxonomy" id="1796646"/>
    <lineage>
        <taxon>Bacteria</taxon>
        <taxon>Pseudomonadati</taxon>
        <taxon>Bacteroidota</taxon>
        <taxon>Bacteroidia</taxon>
        <taxon>Bacteroidales</taxon>
        <taxon>Muribaculaceae</taxon>
        <taxon>Muribaculum</taxon>
    </lineage>
</organism>
<accession>A0A1Z2XJQ6</accession>
<evidence type="ECO:0000313" key="2">
    <source>
        <dbReference type="Proteomes" id="UP000186351"/>
    </source>
</evidence>
<protein>
    <submittedName>
        <fullName evidence="1">Uncharacterized protein</fullName>
    </submittedName>
</protein>
<dbReference type="OrthoDB" id="1094560at2"/>
<dbReference type="GeneID" id="65536330"/>
<keyword evidence="2" id="KW-1185">Reference proteome</keyword>
<evidence type="ECO:0000313" key="1">
    <source>
        <dbReference type="EMBL" id="ANU63253.1"/>
    </source>
</evidence>
<sequence>MKRITLEDYLKNHGSIHCGMNAKSNLIDKLEIYGFANACKDEDMYNDVYAGLILNGIVNKEPKRQIVLSNYIYQVTTHYSGKEITSEGMAIPIFQSLVVSGSEGQYNIENLYVPSLVGNQLYRKIKSRHGNGVVIREYDLEKAKFPSYIKAIEGKAILNAPKSHIQIIDKDGEIKSIGENIMVVCRYLHTETGIMCYTQYNLNEVFVDDVH</sequence>
<dbReference type="RefSeq" id="WP_068960600.1">
    <property type="nucleotide sequence ID" value="NZ_CAJTAP010000015.1"/>
</dbReference>
<name>A0A1B1S8Y0_9BACT</name>
<gene>
    <name evidence="1" type="ORF">A4V02_05630</name>
</gene>
<dbReference type="KEGG" id="pary:A4V02_05630"/>
<dbReference type="STRING" id="1796646.A4V02_05630"/>
<reference evidence="2" key="1">
    <citation type="submission" date="2016-04" db="EMBL/GenBank/DDBJ databases">
        <title>Complete Genome Sequences of Twelve Strains of a Stable Defined Moderately Diverse Mouse Microbiota 2 (sDMDMm2).</title>
        <authorList>
            <person name="Uchimura Y."/>
            <person name="Wyss M."/>
            <person name="Brugiroux S."/>
            <person name="Limenitakis J.P."/>
            <person name="Stecher B."/>
            <person name="McCoy K.D."/>
            <person name="Macpherson A.J."/>
        </authorList>
    </citation>
    <scope>NUCLEOTIDE SEQUENCE [LARGE SCALE GENOMIC DNA]</scope>
    <source>
        <strain evidence="2">YL27</strain>
    </source>
</reference>
<dbReference type="Proteomes" id="UP000186351">
    <property type="component" value="Chromosome"/>
</dbReference>
<accession>A0A1B1S8Y0</accession>